<evidence type="ECO:0000313" key="12">
    <source>
        <dbReference type="Proteomes" id="UP000647172"/>
    </source>
</evidence>
<feature type="transmembrane region" description="Helical" evidence="9">
    <location>
        <begin position="229"/>
        <end position="251"/>
    </location>
</feature>
<comment type="caution">
    <text evidence="11">The sequence shown here is derived from an EMBL/GenBank/DDBJ whole genome shotgun (WGS) entry which is preliminary data.</text>
</comment>
<dbReference type="EMBL" id="BOMQ01000028">
    <property type="protein sequence ID" value="GIE49009.1"/>
    <property type="molecule type" value="Genomic_DNA"/>
</dbReference>
<keyword evidence="7 9" id="KW-0472">Membrane</keyword>
<evidence type="ECO:0000256" key="5">
    <source>
        <dbReference type="ARBA" id="ARBA00022692"/>
    </source>
</evidence>
<accession>A0A919MGV6</accession>
<feature type="transmembrane region" description="Helical" evidence="9">
    <location>
        <begin position="188"/>
        <end position="217"/>
    </location>
</feature>
<name>A0A919MGV6_9ACTN</name>
<evidence type="ECO:0000256" key="1">
    <source>
        <dbReference type="ARBA" id="ARBA00004651"/>
    </source>
</evidence>
<evidence type="ECO:0000256" key="3">
    <source>
        <dbReference type="ARBA" id="ARBA00022676"/>
    </source>
</evidence>
<evidence type="ECO:0000256" key="2">
    <source>
        <dbReference type="ARBA" id="ARBA00022475"/>
    </source>
</evidence>
<proteinExistence type="predicted"/>
<dbReference type="Pfam" id="PF13231">
    <property type="entry name" value="PMT_2"/>
    <property type="match status" value="1"/>
</dbReference>
<keyword evidence="5 9" id="KW-0812">Transmembrane</keyword>
<feature type="domain" description="Glycosyltransferase RgtA/B/C/D-like" evidence="10">
    <location>
        <begin position="95"/>
        <end position="248"/>
    </location>
</feature>
<dbReference type="GO" id="GO:0016763">
    <property type="term" value="F:pentosyltransferase activity"/>
    <property type="evidence" value="ECO:0007669"/>
    <property type="project" value="TreeGrafter"/>
</dbReference>
<dbReference type="RefSeq" id="WP_203768123.1">
    <property type="nucleotide sequence ID" value="NZ_BAAAYJ010000044.1"/>
</dbReference>
<feature type="transmembrane region" description="Helical" evidence="9">
    <location>
        <begin position="304"/>
        <end position="321"/>
    </location>
</feature>
<sequence>MTLVAPADSAGAPEAPPREPRGVARLRGRRVPRPLLVWGPSVAPALLMLLVGRIGLRRPALGWDENATWLAGGRSVGQIVELARHFDGVIAPYYLFMHFWTAVFGDSEFWLRAPSLLAVALGVGVSAELGRRLFGPLTGLLTGLLLVTVPQLSRYAQDARAYGLVFLFAALATLLLHRALARPSWGRWIGYAVTVTLLGLAHILALLVLIGHAYAVVTRARRDAAGTRPLRWVVVTAVAVLPVLPFVYLGLTQRGTQLDWLPPMTVGQVLAAPGDIFGAAAVGLLLIGLALVARHRDARLLRELAVLAVAPPAVLLGVSFLTSPVWVPRYALIVVPAVCLGAAVSLRAVPWRAIAALVLLAAVGAPAQQSLRGATSHMGPDFRTVGRLLERHQQPGDVIVYGTSGTWSLRAGVDYQLRGRAKPRDVLLRTPAAEVGELDAVQCADPVACLGPARRVWLFRWQPPGRQLTAAAPLAATGPLGPVLTSRYAVAGEWHATKADLILFERR</sequence>
<feature type="region of interest" description="Disordered" evidence="8">
    <location>
        <begin position="1"/>
        <end position="23"/>
    </location>
</feature>
<evidence type="ECO:0000256" key="6">
    <source>
        <dbReference type="ARBA" id="ARBA00022989"/>
    </source>
</evidence>
<feature type="transmembrane region" description="Helical" evidence="9">
    <location>
        <begin position="327"/>
        <end position="346"/>
    </location>
</feature>
<dbReference type="InterPro" id="IPR038731">
    <property type="entry name" value="RgtA/B/C-like"/>
</dbReference>
<dbReference type="GO" id="GO:0009103">
    <property type="term" value="P:lipopolysaccharide biosynthetic process"/>
    <property type="evidence" value="ECO:0007669"/>
    <property type="project" value="UniProtKB-ARBA"/>
</dbReference>
<feature type="transmembrane region" description="Helical" evidence="9">
    <location>
        <begin position="35"/>
        <end position="56"/>
    </location>
</feature>
<reference evidence="11" key="1">
    <citation type="submission" date="2021-01" db="EMBL/GenBank/DDBJ databases">
        <title>Whole genome shotgun sequence of Actinoplanes nipponensis NBRC 14063.</title>
        <authorList>
            <person name="Komaki H."/>
            <person name="Tamura T."/>
        </authorList>
    </citation>
    <scope>NUCLEOTIDE SEQUENCE</scope>
    <source>
        <strain evidence="11">NBRC 14063</strain>
    </source>
</reference>
<gene>
    <name evidence="11" type="ORF">Ani05nite_25430</name>
</gene>
<dbReference type="AlphaFoldDB" id="A0A919MGV6"/>
<keyword evidence="12" id="KW-1185">Reference proteome</keyword>
<evidence type="ECO:0000256" key="4">
    <source>
        <dbReference type="ARBA" id="ARBA00022679"/>
    </source>
</evidence>
<dbReference type="PANTHER" id="PTHR33908:SF3">
    <property type="entry name" value="UNDECAPRENYL PHOSPHATE-ALPHA-4-AMINO-4-DEOXY-L-ARABINOSE ARABINOSYL TRANSFERASE"/>
    <property type="match status" value="1"/>
</dbReference>
<evidence type="ECO:0000256" key="7">
    <source>
        <dbReference type="ARBA" id="ARBA00023136"/>
    </source>
</evidence>
<dbReference type="GO" id="GO:0005886">
    <property type="term" value="C:plasma membrane"/>
    <property type="evidence" value="ECO:0007669"/>
    <property type="project" value="UniProtKB-SubCell"/>
</dbReference>
<dbReference type="PANTHER" id="PTHR33908">
    <property type="entry name" value="MANNOSYLTRANSFERASE YKCB-RELATED"/>
    <property type="match status" value="1"/>
</dbReference>
<dbReference type="GO" id="GO:0010041">
    <property type="term" value="P:response to iron(III) ion"/>
    <property type="evidence" value="ECO:0007669"/>
    <property type="project" value="TreeGrafter"/>
</dbReference>
<comment type="subcellular location">
    <subcellularLocation>
        <location evidence="1">Cell membrane</location>
        <topology evidence="1">Multi-pass membrane protein</topology>
    </subcellularLocation>
</comment>
<dbReference type="InterPro" id="IPR050297">
    <property type="entry name" value="LipidA_mod_glycosyltrf_83"/>
</dbReference>
<keyword evidence="6 9" id="KW-1133">Transmembrane helix</keyword>
<evidence type="ECO:0000259" key="10">
    <source>
        <dbReference type="Pfam" id="PF13231"/>
    </source>
</evidence>
<evidence type="ECO:0000256" key="8">
    <source>
        <dbReference type="SAM" id="MobiDB-lite"/>
    </source>
</evidence>
<keyword evidence="2" id="KW-1003">Cell membrane</keyword>
<evidence type="ECO:0000313" key="11">
    <source>
        <dbReference type="EMBL" id="GIE49009.1"/>
    </source>
</evidence>
<evidence type="ECO:0000256" key="9">
    <source>
        <dbReference type="SAM" id="Phobius"/>
    </source>
</evidence>
<organism evidence="11 12">
    <name type="scientific">Actinoplanes nipponensis</name>
    <dbReference type="NCBI Taxonomy" id="135950"/>
    <lineage>
        <taxon>Bacteria</taxon>
        <taxon>Bacillati</taxon>
        <taxon>Actinomycetota</taxon>
        <taxon>Actinomycetes</taxon>
        <taxon>Micromonosporales</taxon>
        <taxon>Micromonosporaceae</taxon>
        <taxon>Actinoplanes</taxon>
    </lineage>
</organism>
<protein>
    <recommendedName>
        <fullName evidence="10">Glycosyltransferase RgtA/B/C/D-like domain-containing protein</fullName>
    </recommendedName>
</protein>
<dbReference type="Proteomes" id="UP000647172">
    <property type="component" value="Unassembled WGS sequence"/>
</dbReference>
<feature type="transmembrane region" description="Helical" evidence="9">
    <location>
        <begin position="133"/>
        <end position="152"/>
    </location>
</feature>
<keyword evidence="3" id="KW-0328">Glycosyltransferase</keyword>
<feature type="transmembrane region" description="Helical" evidence="9">
    <location>
        <begin position="159"/>
        <end position="176"/>
    </location>
</feature>
<feature type="transmembrane region" description="Helical" evidence="9">
    <location>
        <begin position="271"/>
        <end position="292"/>
    </location>
</feature>
<keyword evidence="4" id="KW-0808">Transferase</keyword>